<dbReference type="GO" id="GO:0000166">
    <property type="term" value="F:nucleotide binding"/>
    <property type="evidence" value="ECO:0007669"/>
    <property type="project" value="UniProtKB-KW"/>
</dbReference>
<dbReference type="EMBL" id="GDIP01202412">
    <property type="protein sequence ID" value="JAJ20990.1"/>
    <property type="molecule type" value="Transcribed_RNA"/>
</dbReference>
<feature type="domain" description="5'-Nucleotidase C-terminal" evidence="5">
    <location>
        <begin position="298"/>
        <end position="445"/>
    </location>
</feature>
<dbReference type="SUPFAM" id="SSF55816">
    <property type="entry name" value="5'-nucleotidase (syn. UDP-sugar hydrolase), C-terminal domain"/>
    <property type="match status" value="1"/>
</dbReference>
<name>A0A0P5XE98_9CRUS</name>
<dbReference type="CDD" id="cd07406">
    <property type="entry name" value="MPP_CG11883_N"/>
    <property type="match status" value="1"/>
</dbReference>
<dbReference type="InterPro" id="IPR004843">
    <property type="entry name" value="Calcineurin-like_PHP"/>
</dbReference>
<reference evidence="6" key="3">
    <citation type="submission" date="2015-10" db="EMBL/GenBank/DDBJ databases">
        <authorList>
            <person name="Gilbert D.G."/>
        </authorList>
    </citation>
    <scope>NUCLEOTIDE SEQUENCE</scope>
</reference>
<comment type="similarity">
    <text evidence="1 3">Belongs to the 5'-nucleotidase family.</text>
</comment>
<evidence type="ECO:0000256" key="2">
    <source>
        <dbReference type="ARBA" id="ARBA00022729"/>
    </source>
</evidence>
<dbReference type="KEGG" id="dmk:116916029"/>
<evidence type="ECO:0000313" key="7">
    <source>
        <dbReference type="EMBL" id="JAN12047.1"/>
    </source>
</evidence>
<evidence type="ECO:0000256" key="1">
    <source>
        <dbReference type="ARBA" id="ARBA00006654"/>
    </source>
</evidence>
<dbReference type="Gene3D" id="3.90.780.10">
    <property type="entry name" value="5'-Nucleotidase, C-terminal domain"/>
    <property type="match status" value="1"/>
</dbReference>
<organism evidence="7">
    <name type="scientific">Daphnia magna</name>
    <dbReference type="NCBI Taxonomy" id="35525"/>
    <lineage>
        <taxon>Eukaryota</taxon>
        <taxon>Metazoa</taxon>
        <taxon>Ecdysozoa</taxon>
        <taxon>Arthropoda</taxon>
        <taxon>Crustacea</taxon>
        <taxon>Branchiopoda</taxon>
        <taxon>Diplostraca</taxon>
        <taxon>Cladocera</taxon>
        <taxon>Anomopoda</taxon>
        <taxon>Daphniidae</taxon>
        <taxon>Daphnia</taxon>
    </lineage>
</organism>
<dbReference type="SUPFAM" id="SSF56300">
    <property type="entry name" value="Metallo-dependent phosphatases"/>
    <property type="match status" value="1"/>
</dbReference>
<dbReference type="GO" id="GO:0016787">
    <property type="term" value="F:hydrolase activity"/>
    <property type="evidence" value="ECO:0007669"/>
    <property type="project" value="UniProtKB-KW"/>
</dbReference>
<keyword evidence="2" id="KW-0732">Signal</keyword>
<keyword evidence="3" id="KW-0378">Hydrolase</keyword>
<dbReference type="EMBL" id="GDIP01202382">
    <property type="protein sequence ID" value="JAJ21020.1"/>
    <property type="molecule type" value="Transcribed_RNA"/>
</dbReference>
<dbReference type="PRINTS" id="PR01607">
    <property type="entry name" value="APYRASEFAMLY"/>
</dbReference>
<keyword evidence="3" id="KW-0547">Nucleotide-binding</keyword>
<dbReference type="AlphaFoldDB" id="A0A0P5XE98"/>
<reference evidence="6" key="1">
    <citation type="submission" date="2015-10" db="EMBL/GenBank/DDBJ databases">
        <title>Daphnia magna gene sets from two clonal populations assembled and annotated with EvidentialGene.</title>
        <authorList>
            <person name="Gilbert D."/>
            <person name="Podicheti R."/>
            <person name="Orsini L."/>
            <person name="Colbourne J."/>
            <person name="Pfrender M."/>
        </authorList>
    </citation>
    <scope>NUCLEOTIDE SEQUENCE</scope>
</reference>
<dbReference type="InterPro" id="IPR041821">
    <property type="entry name" value="CG11883_N"/>
</dbReference>
<dbReference type="RefSeq" id="XP_032777104.1">
    <property type="nucleotide sequence ID" value="XM_032921213.2"/>
</dbReference>
<evidence type="ECO:0000259" key="4">
    <source>
        <dbReference type="Pfam" id="PF00149"/>
    </source>
</evidence>
<dbReference type="PANTHER" id="PTHR11575:SF48">
    <property type="entry name" value="5'-NUCLEOTIDASE"/>
    <property type="match status" value="1"/>
</dbReference>
<dbReference type="InterPro" id="IPR008334">
    <property type="entry name" value="5'-Nucleotdase_C"/>
</dbReference>
<dbReference type="Gene3D" id="3.60.21.10">
    <property type="match status" value="1"/>
</dbReference>
<evidence type="ECO:0000256" key="3">
    <source>
        <dbReference type="RuleBase" id="RU362119"/>
    </source>
</evidence>
<feature type="domain" description="Calcineurin-like phosphoesterase" evidence="4">
    <location>
        <begin position="12"/>
        <end position="216"/>
    </location>
</feature>
<dbReference type="GO" id="GO:0009166">
    <property type="term" value="P:nucleotide catabolic process"/>
    <property type="evidence" value="ECO:0007669"/>
    <property type="project" value="InterPro"/>
</dbReference>
<dbReference type="Pfam" id="PF02872">
    <property type="entry name" value="5_nucleotid_C"/>
    <property type="match status" value="1"/>
</dbReference>
<dbReference type="PANTHER" id="PTHR11575">
    <property type="entry name" value="5'-NUCLEOTIDASE-RELATED"/>
    <property type="match status" value="1"/>
</dbReference>
<accession>A0A0P5XE98</accession>
<dbReference type="OrthoDB" id="10252235at2759"/>
<reference evidence="7" key="2">
    <citation type="submission" date="2015-10" db="EMBL/GenBank/DDBJ databases">
        <title>EvidentialGene: Evidence-directed Construction of Complete mRNA Transcriptomes without Genomes.</title>
        <authorList>
            <person name="Gilbert D.G."/>
        </authorList>
    </citation>
    <scope>NUCLEOTIDE SEQUENCE</scope>
</reference>
<dbReference type="RefSeq" id="XP_032777103.1">
    <property type="nucleotide sequence ID" value="XM_032921212.2"/>
</dbReference>
<dbReference type="InterPro" id="IPR029052">
    <property type="entry name" value="Metallo-depent_PP-like"/>
</dbReference>
<dbReference type="GeneID" id="116916029"/>
<dbReference type="RefSeq" id="XP_032777102.1">
    <property type="nucleotide sequence ID" value="XM_032921211.2"/>
</dbReference>
<proteinExistence type="inferred from homology"/>
<dbReference type="InterPro" id="IPR036907">
    <property type="entry name" value="5'-Nucleotdase_C_sf"/>
</dbReference>
<evidence type="ECO:0000259" key="5">
    <source>
        <dbReference type="Pfam" id="PF02872"/>
    </source>
</evidence>
<dbReference type="Pfam" id="PF00149">
    <property type="entry name" value="Metallophos"/>
    <property type="match status" value="1"/>
</dbReference>
<protein>
    <submittedName>
        <fullName evidence="7">Snake venom 5'-nucleotidase</fullName>
    </submittedName>
</protein>
<evidence type="ECO:0000313" key="6">
    <source>
        <dbReference type="EMBL" id="JAJ20990.1"/>
    </source>
</evidence>
<dbReference type="InterPro" id="IPR006179">
    <property type="entry name" value="5_nucleotidase/apyrase"/>
</dbReference>
<dbReference type="EMBL" id="GDIQ01082690">
    <property type="protein sequence ID" value="JAN12047.1"/>
    <property type="molecule type" value="Transcribed_RNA"/>
</dbReference>
<sequence length="576" mass="64713">MATHLTENKTLTILHFNDVYNIESVDKEPVGGATRFSTALKSFSHLNPLILFSGDVLAPSFMSTFTKGEHMVPVLNACGIHCAVYGNHDFDFGIEVLMQRAQATTFPWLMSNVIDNKTRRPLADGKISLVIDWHGIRVGLIGLVEKEWLPTLADVNLEHVTYTDYIECGRLLAGNLKDIQGCKIVIALTHMRIPNDLRLAKEVDEIDLILGGHDHVSKFIEVENRCIIKSGTDFRQFSKITIRFLGEEEKPLISVKLVDVTAEYEEDADLKLALDSFTSVIGTKMEDVLGEFSVPLDGLCSSLRTSETNLGNFICDVMVAATDSDLALLNSGTLRSDRIHPPGPFKIRDLSQILPMLDPLIVVEISGEDLLAALENGVCMYPKLDARFLQVGGMSFAFDPKKLPFQRVDSQFVRIGNRYLDIHSKYRMVTKAYMMAGKHGFDVLKKLKILVNQEDNMPLTTAVQNHLQKLRAKNKRPGHHGQNQMPFTSSLKRMIDHELHPESNFCDSVQEDATAEMVHLTTKQGATKLLRQSSIEEIEKVCCQLEPRIEGRIVIINEETFPKLLSERQLWEILTT</sequence>